<sequence length="487" mass="49046">MKLNKIAPSAHPMTVPAFALASCLSLSIATAAPWYGDLSVLPGSGEAGNAVVTGNVESGGDLSAHGVVDFGVATSNATLPGLTLKYLGSSEHDAAFDLTDSLGSFLWRDNSGGTVRPKMKLSTDNILSVYNAAGTSATITLQGATGQINLSGTGSGITQNGTSVFTVGSTGSITWDRPLGITSTTAAQSSITGALTVAGGIGVGLDSYFNNVRIGKGKNNRDYNMAVGEETMMLNTTGTNNTALGYGSMQANTTGSSNTGVGVATVYYNSTGSENTAVGRQALCTNTTGSSNTAVGKSAIHQGSGSYNAAVGAESQRYSLTGYGNSTLGYQTLYNITSGYQNVALGRAALLNNNTGANNIAIGAYSGRYQANGSSTLANPENSIYIGANARGYSDADDNSIVIGYGSIGEGANTTVIGNSATTSTHLYGQTNANSLKVTGQSELGAQVTVEQASTAAKAMKVLADGTILIKPGGNLSMGSFTAGAQP</sequence>
<dbReference type="SUPFAM" id="SSF101967">
    <property type="entry name" value="Adhesin YadA, collagen-binding domain"/>
    <property type="match status" value="1"/>
</dbReference>
<evidence type="ECO:0008006" key="4">
    <source>
        <dbReference type="Google" id="ProtNLM"/>
    </source>
</evidence>
<proteinExistence type="predicted"/>
<dbReference type="RefSeq" id="WP_341405309.1">
    <property type="nucleotide sequence ID" value="NZ_JBBUKT010000005.1"/>
</dbReference>
<keyword evidence="3" id="KW-1185">Reference proteome</keyword>
<dbReference type="PROSITE" id="PS51257">
    <property type="entry name" value="PROKAR_LIPOPROTEIN"/>
    <property type="match status" value="1"/>
</dbReference>
<organism evidence="2 3">
    <name type="scientific">Luteolibacter soli</name>
    <dbReference type="NCBI Taxonomy" id="3135280"/>
    <lineage>
        <taxon>Bacteria</taxon>
        <taxon>Pseudomonadati</taxon>
        <taxon>Verrucomicrobiota</taxon>
        <taxon>Verrucomicrobiia</taxon>
        <taxon>Verrucomicrobiales</taxon>
        <taxon>Verrucomicrobiaceae</taxon>
        <taxon>Luteolibacter</taxon>
    </lineage>
</organism>
<name>A0ABU9AV69_9BACT</name>
<keyword evidence="1" id="KW-0732">Signal</keyword>
<evidence type="ECO:0000313" key="3">
    <source>
        <dbReference type="Proteomes" id="UP001371305"/>
    </source>
</evidence>
<evidence type="ECO:0000313" key="2">
    <source>
        <dbReference type="EMBL" id="MEK7951655.1"/>
    </source>
</evidence>
<reference evidence="2 3" key="1">
    <citation type="submission" date="2024-04" db="EMBL/GenBank/DDBJ databases">
        <title>Luteolibacter sp. isolated from soil.</title>
        <authorList>
            <person name="An J."/>
        </authorList>
    </citation>
    <scope>NUCLEOTIDE SEQUENCE [LARGE SCALE GENOMIC DNA]</scope>
    <source>
        <strain evidence="2 3">Y139</strain>
    </source>
</reference>
<protein>
    <recommendedName>
        <fullName evidence="4">Trimeric autotransporter adhesin YadA-like head domain-containing protein</fullName>
    </recommendedName>
</protein>
<dbReference type="Proteomes" id="UP001371305">
    <property type="component" value="Unassembled WGS sequence"/>
</dbReference>
<evidence type="ECO:0000256" key="1">
    <source>
        <dbReference type="SAM" id="SignalP"/>
    </source>
</evidence>
<accession>A0ABU9AV69</accession>
<comment type="caution">
    <text evidence="2">The sequence shown here is derived from an EMBL/GenBank/DDBJ whole genome shotgun (WGS) entry which is preliminary data.</text>
</comment>
<feature type="chain" id="PRO_5045215885" description="Trimeric autotransporter adhesin YadA-like head domain-containing protein" evidence="1">
    <location>
        <begin position="32"/>
        <end position="487"/>
    </location>
</feature>
<gene>
    <name evidence="2" type="ORF">WKV53_14150</name>
</gene>
<dbReference type="EMBL" id="JBBUKT010000005">
    <property type="protein sequence ID" value="MEK7951655.1"/>
    <property type="molecule type" value="Genomic_DNA"/>
</dbReference>
<dbReference type="InterPro" id="IPR011049">
    <property type="entry name" value="Serralysin-like_metalloprot_C"/>
</dbReference>
<feature type="signal peptide" evidence="1">
    <location>
        <begin position="1"/>
        <end position="31"/>
    </location>
</feature>